<evidence type="ECO:0000313" key="8">
    <source>
        <dbReference type="Proteomes" id="UP000034034"/>
    </source>
</evidence>
<protein>
    <submittedName>
        <fullName evidence="7">Rdd family protein</fullName>
    </submittedName>
</protein>
<proteinExistence type="predicted"/>
<evidence type="ECO:0000256" key="3">
    <source>
        <dbReference type="ARBA" id="ARBA00022989"/>
    </source>
</evidence>
<evidence type="ECO:0000313" key="7">
    <source>
        <dbReference type="EMBL" id="AKG43600.1"/>
    </source>
</evidence>
<evidence type="ECO:0000256" key="5">
    <source>
        <dbReference type="SAM" id="Phobius"/>
    </source>
</evidence>
<sequence>MFPDTDGPGEFLAVLAAVALGLSFANHVIVVRLFRASLGKLLWGLRMVRVTDIGRPRAFQSVRRWLAGYFLFILAMLLEDGDVLGEACGVRTVRRRDLRS</sequence>
<dbReference type="EMBL" id="CP009922">
    <property type="protein sequence ID" value="AKG43600.1"/>
    <property type="molecule type" value="Genomic_DNA"/>
</dbReference>
<dbReference type="KEGG" id="sxi:SXIM_22160"/>
<evidence type="ECO:0000259" key="6">
    <source>
        <dbReference type="Pfam" id="PF06271"/>
    </source>
</evidence>
<dbReference type="PATRIC" id="fig|408015.6.peg.2249"/>
<evidence type="ECO:0000256" key="2">
    <source>
        <dbReference type="ARBA" id="ARBA00022692"/>
    </source>
</evidence>
<keyword evidence="4 5" id="KW-0472">Membrane</keyword>
<dbReference type="Proteomes" id="UP000034034">
    <property type="component" value="Chromosome"/>
</dbReference>
<evidence type="ECO:0000256" key="1">
    <source>
        <dbReference type="ARBA" id="ARBA00004141"/>
    </source>
</evidence>
<dbReference type="GO" id="GO:0016020">
    <property type="term" value="C:membrane"/>
    <property type="evidence" value="ECO:0007669"/>
    <property type="project" value="UniProtKB-SubCell"/>
</dbReference>
<feature type="transmembrane region" description="Helical" evidence="5">
    <location>
        <begin position="12"/>
        <end position="34"/>
    </location>
</feature>
<dbReference type="InterPro" id="IPR010432">
    <property type="entry name" value="RDD"/>
</dbReference>
<dbReference type="STRING" id="408015.SXIM_22160"/>
<feature type="domain" description="RDD" evidence="6">
    <location>
        <begin position="6"/>
        <end position="75"/>
    </location>
</feature>
<name>A0A0F7FUV4_9ACTN</name>
<organism evidence="7 8">
    <name type="scientific">Streptomyces xiamenensis</name>
    <dbReference type="NCBI Taxonomy" id="408015"/>
    <lineage>
        <taxon>Bacteria</taxon>
        <taxon>Bacillati</taxon>
        <taxon>Actinomycetota</taxon>
        <taxon>Actinomycetes</taxon>
        <taxon>Kitasatosporales</taxon>
        <taxon>Streptomycetaceae</taxon>
        <taxon>Streptomyces</taxon>
    </lineage>
</organism>
<keyword evidence="8" id="KW-1185">Reference proteome</keyword>
<dbReference type="Pfam" id="PF06271">
    <property type="entry name" value="RDD"/>
    <property type="match status" value="1"/>
</dbReference>
<accession>A0A0F7FUV4</accession>
<reference evidence="7" key="1">
    <citation type="submission" date="2019-08" db="EMBL/GenBank/DDBJ databases">
        <title>Complete genome sequence of a mangrove-derived Streptomyces xiamenensis.</title>
        <authorList>
            <person name="Xu J."/>
        </authorList>
    </citation>
    <scope>NUCLEOTIDE SEQUENCE</scope>
    <source>
        <strain evidence="7">318</strain>
    </source>
</reference>
<gene>
    <name evidence="7" type="ORF">SXIM_22160</name>
</gene>
<evidence type="ECO:0000256" key="4">
    <source>
        <dbReference type="ARBA" id="ARBA00023136"/>
    </source>
</evidence>
<dbReference type="HOGENOM" id="CLU_2304572_0_0_11"/>
<keyword evidence="3 5" id="KW-1133">Transmembrane helix</keyword>
<comment type="subcellular location">
    <subcellularLocation>
        <location evidence="1">Membrane</location>
        <topology evidence="1">Multi-pass membrane protein</topology>
    </subcellularLocation>
</comment>
<dbReference type="AlphaFoldDB" id="A0A0F7FUV4"/>
<keyword evidence="2 5" id="KW-0812">Transmembrane</keyword>